<proteinExistence type="inferred from homology"/>
<dbReference type="Pfam" id="PF00132">
    <property type="entry name" value="Hexapep"/>
    <property type="match status" value="1"/>
</dbReference>
<keyword evidence="8" id="KW-1185">Reference proteome</keyword>
<evidence type="ECO:0000256" key="2">
    <source>
        <dbReference type="ARBA" id="ARBA00013266"/>
    </source>
</evidence>
<name>A0ABM8U2K9_9BURK</name>
<dbReference type="EC" id="2.3.1.30" evidence="2"/>
<dbReference type="NCBIfam" id="NF041874">
    <property type="entry name" value="EPS_EpsC"/>
    <property type="match status" value="1"/>
</dbReference>
<reference evidence="7 8" key="1">
    <citation type="submission" date="2021-04" db="EMBL/GenBank/DDBJ databases">
        <authorList>
            <person name="Vanwijnsberghe S."/>
        </authorList>
    </citation>
    <scope>NUCLEOTIDE SEQUENCE [LARGE SCALE GENOMIC DNA]</scope>
    <source>
        <strain evidence="7 8">LMG 32171</strain>
    </source>
</reference>
<evidence type="ECO:0000313" key="7">
    <source>
        <dbReference type="EMBL" id="CAG4896247.1"/>
    </source>
</evidence>
<gene>
    <name evidence="7" type="primary">dapH</name>
    <name evidence="7" type="ORF">R54767_02090</name>
</gene>
<dbReference type="Proteomes" id="UP000789752">
    <property type="component" value="Unassembled WGS sequence"/>
</dbReference>
<dbReference type="InterPro" id="IPR011004">
    <property type="entry name" value="Trimer_LpxA-like_sf"/>
</dbReference>
<comment type="similarity">
    <text evidence="1">Belongs to the transferase hexapeptide repeat family.</text>
</comment>
<accession>A0ABM8U2K9</accession>
<keyword evidence="5 7" id="KW-0012">Acyltransferase</keyword>
<dbReference type="SUPFAM" id="SSF51161">
    <property type="entry name" value="Trimeric LpxA-like enzymes"/>
    <property type="match status" value="1"/>
</dbReference>
<dbReference type="InterPro" id="IPR005881">
    <property type="entry name" value="Ser_O-AcTrfase"/>
</dbReference>
<dbReference type="InterPro" id="IPR042122">
    <property type="entry name" value="Ser_AcTrfase_N_sf"/>
</dbReference>
<keyword evidence="3" id="KW-0028">Amino-acid biosynthesis</keyword>
<evidence type="ECO:0000256" key="1">
    <source>
        <dbReference type="ARBA" id="ARBA00007274"/>
    </source>
</evidence>
<sequence>MACHVTGRGDDLVASAGFQQRLRNPPTIAENVISKAARLDLQPSVRCPLPPRRYPLSGEAASGNEASPHVSLIAMLKRLREDIATIRERDPAARGAWEVLTCYPGLHALVLHRLAHACWRAKRRWLARFVSQLARFLTGIEIHPGATVGRRVFIDHGMGVVIGETAEIGDDCTIYQGVTLGGTSLERGAKRHPTLGRGVIVGAGAKVLGGFTVGADAKIGSNAVVVKPVPAGGTAVGNPARVIVPAAGTAAKAGEAKPVPLRSGFCAYGITPNADDPVSLAIHGLIDHAATQTQRIDEIVAALERLGTTLEALNGADAALLDLRRLSAAIEGKVEQG</sequence>
<protein>
    <recommendedName>
        <fullName evidence="2">serine O-acetyltransferase</fullName>
        <ecNumber evidence="2">2.3.1.30</ecNumber>
    </recommendedName>
</protein>
<dbReference type="Gene3D" id="1.10.3130.10">
    <property type="entry name" value="serine acetyltransferase, domain 1"/>
    <property type="match status" value="1"/>
</dbReference>
<evidence type="ECO:0000256" key="4">
    <source>
        <dbReference type="ARBA" id="ARBA00022679"/>
    </source>
</evidence>
<organism evidence="7 8">
    <name type="scientific">Paraburkholderia gardini</name>
    <dbReference type="NCBI Taxonomy" id="2823469"/>
    <lineage>
        <taxon>Bacteria</taxon>
        <taxon>Pseudomonadati</taxon>
        <taxon>Pseudomonadota</taxon>
        <taxon>Betaproteobacteria</taxon>
        <taxon>Burkholderiales</taxon>
        <taxon>Burkholderiaceae</taxon>
        <taxon>Paraburkholderia</taxon>
    </lineage>
</organism>
<dbReference type="CDD" id="cd03354">
    <property type="entry name" value="LbH_SAT"/>
    <property type="match status" value="1"/>
</dbReference>
<evidence type="ECO:0000256" key="3">
    <source>
        <dbReference type="ARBA" id="ARBA00022605"/>
    </source>
</evidence>
<dbReference type="GO" id="GO:0047200">
    <property type="term" value="F:tetrahydrodipicolinate N-acetyltransferase activity"/>
    <property type="evidence" value="ECO:0007669"/>
    <property type="project" value="UniProtKB-EC"/>
</dbReference>
<comment type="caution">
    <text evidence="7">The sequence shown here is derived from an EMBL/GenBank/DDBJ whole genome shotgun (WGS) entry which is preliminary data.</text>
</comment>
<dbReference type="Gene3D" id="2.160.10.10">
    <property type="entry name" value="Hexapeptide repeat proteins"/>
    <property type="match status" value="1"/>
</dbReference>
<comment type="catalytic activity">
    <reaction evidence="6">
        <text>L-serine + acetyl-CoA = O-acetyl-L-serine + CoA</text>
        <dbReference type="Rhea" id="RHEA:24560"/>
        <dbReference type="ChEBI" id="CHEBI:33384"/>
        <dbReference type="ChEBI" id="CHEBI:57287"/>
        <dbReference type="ChEBI" id="CHEBI:57288"/>
        <dbReference type="ChEBI" id="CHEBI:58340"/>
        <dbReference type="EC" id="2.3.1.30"/>
    </reaction>
</comment>
<dbReference type="EMBL" id="CAJQYY010000010">
    <property type="protein sequence ID" value="CAG4896247.1"/>
    <property type="molecule type" value="Genomic_DNA"/>
</dbReference>
<dbReference type="InterPro" id="IPR001451">
    <property type="entry name" value="Hexapep"/>
</dbReference>
<dbReference type="InterPro" id="IPR045304">
    <property type="entry name" value="LbH_SAT"/>
</dbReference>
<dbReference type="PANTHER" id="PTHR42811">
    <property type="entry name" value="SERINE ACETYLTRANSFERASE"/>
    <property type="match status" value="1"/>
</dbReference>
<keyword evidence="4 7" id="KW-0808">Transferase</keyword>
<evidence type="ECO:0000313" key="8">
    <source>
        <dbReference type="Proteomes" id="UP000789752"/>
    </source>
</evidence>
<evidence type="ECO:0000256" key="5">
    <source>
        <dbReference type="ARBA" id="ARBA00023315"/>
    </source>
</evidence>
<dbReference type="NCBIfam" id="TIGR01172">
    <property type="entry name" value="cysE"/>
    <property type="match status" value="1"/>
</dbReference>
<evidence type="ECO:0000256" key="6">
    <source>
        <dbReference type="ARBA" id="ARBA00049486"/>
    </source>
</evidence>
<dbReference type="InterPro" id="IPR053376">
    <property type="entry name" value="Serine_acetyltransferase"/>
</dbReference>